<keyword evidence="3" id="KW-0229">DNA integration</keyword>
<evidence type="ECO:0000256" key="5">
    <source>
        <dbReference type="ARBA" id="ARBA00023172"/>
    </source>
</evidence>
<organism evidence="9 10">
    <name type="scientific">Anaerotruncus colihominis</name>
    <dbReference type="NCBI Taxonomy" id="169435"/>
    <lineage>
        <taxon>Bacteria</taxon>
        <taxon>Bacillati</taxon>
        <taxon>Bacillota</taxon>
        <taxon>Clostridia</taxon>
        <taxon>Eubacteriales</taxon>
        <taxon>Oscillospiraceae</taxon>
        <taxon>Anaerotruncus</taxon>
    </lineage>
</organism>
<evidence type="ECO:0000256" key="2">
    <source>
        <dbReference type="ARBA" id="ARBA00008857"/>
    </source>
</evidence>
<dbReference type="InterPro" id="IPR044068">
    <property type="entry name" value="CB"/>
</dbReference>
<dbReference type="PROSITE" id="PS51900">
    <property type="entry name" value="CB"/>
    <property type="match status" value="1"/>
</dbReference>
<dbReference type="PROSITE" id="PS51898">
    <property type="entry name" value="TYR_RECOMBINASE"/>
    <property type="match status" value="1"/>
</dbReference>
<feature type="domain" description="Core-binding (CB)" evidence="8">
    <location>
        <begin position="69"/>
        <end position="163"/>
    </location>
</feature>
<dbReference type="InterPro" id="IPR004107">
    <property type="entry name" value="Integrase_SAM-like_N"/>
</dbReference>
<dbReference type="Gene3D" id="1.10.150.130">
    <property type="match status" value="1"/>
</dbReference>
<accession>A0A1Y4MRX0</accession>
<evidence type="ECO:0000256" key="6">
    <source>
        <dbReference type="PROSITE-ProRule" id="PRU01248"/>
    </source>
</evidence>
<sequence length="402" mass="46388">MAKRRPSGDGMVRKREDGRWEGRIVVGHKQNGEPIFRYVLAKNQKELLDKLHRDLEAFQDVELTEDSRMTLGEWLERWMEDYGAATLRPNTLRSYEQFIRCYIKPYLGDKIVSRVTRMDIQKLYRKLKHEGRVREHPEHGHELSDTMVLRIHAMLHRCLKDAEAAHVIARNPTDGAVVPKASYRPKQILTKEQMDTFLAAVDRNEIWRDFFYTELTTGLRRGEICGLMWQDFDEKAGTLKILRSVNVPKAGELEIGETKTSQGRRTIRLPPSTVQRLKERKQHAVSQWIFPEPLAPEKPVRPSAAYYWMKRILREAGLPEIRFHDLRHTFATHALTSGVDAKTLSGILGHTNASFTLDTYTHVTPDMQQEASHIVGGFLENLLGKDLKPWQRNRPEGGACHG</sequence>
<dbReference type="PANTHER" id="PTHR30349:SF91">
    <property type="entry name" value="INTA PROTEIN"/>
    <property type="match status" value="1"/>
</dbReference>
<dbReference type="InterPro" id="IPR010998">
    <property type="entry name" value="Integrase_recombinase_N"/>
</dbReference>
<dbReference type="Proteomes" id="UP000196386">
    <property type="component" value="Unassembled WGS sequence"/>
</dbReference>
<feature type="domain" description="Tyr recombinase" evidence="7">
    <location>
        <begin position="184"/>
        <end position="373"/>
    </location>
</feature>
<name>A0A1Y4MRX0_9FIRM</name>
<keyword evidence="4 6" id="KW-0238">DNA-binding</keyword>
<evidence type="ECO:0000256" key="1">
    <source>
        <dbReference type="ARBA" id="ARBA00003283"/>
    </source>
</evidence>
<keyword evidence="5" id="KW-0233">DNA recombination</keyword>
<dbReference type="RefSeq" id="WP_087299024.1">
    <property type="nucleotide sequence ID" value="NZ_NFKP01000001.1"/>
</dbReference>
<dbReference type="GO" id="GO:0015074">
    <property type="term" value="P:DNA integration"/>
    <property type="evidence" value="ECO:0007669"/>
    <property type="project" value="UniProtKB-KW"/>
</dbReference>
<comment type="caution">
    <text evidence="9">The sequence shown here is derived from an EMBL/GenBank/DDBJ whole genome shotgun (WGS) entry which is preliminary data.</text>
</comment>
<dbReference type="EMBL" id="NFKP01000001">
    <property type="protein sequence ID" value="OUP71455.1"/>
    <property type="molecule type" value="Genomic_DNA"/>
</dbReference>
<dbReference type="GO" id="GO:0006310">
    <property type="term" value="P:DNA recombination"/>
    <property type="evidence" value="ECO:0007669"/>
    <property type="project" value="UniProtKB-KW"/>
</dbReference>
<dbReference type="Pfam" id="PF00589">
    <property type="entry name" value="Phage_integrase"/>
    <property type="match status" value="1"/>
</dbReference>
<dbReference type="InterPro" id="IPR050090">
    <property type="entry name" value="Tyrosine_recombinase_XerCD"/>
</dbReference>
<dbReference type="CDD" id="cd01189">
    <property type="entry name" value="INT_ICEBs1_C_like"/>
    <property type="match status" value="1"/>
</dbReference>
<protein>
    <submittedName>
        <fullName evidence="9">Site-specific integrase</fullName>
    </submittedName>
</protein>
<dbReference type="InterPro" id="IPR011010">
    <property type="entry name" value="DNA_brk_join_enz"/>
</dbReference>
<dbReference type="PANTHER" id="PTHR30349">
    <property type="entry name" value="PHAGE INTEGRASE-RELATED"/>
    <property type="match status" value="1"/>
</dbReference>
<dbReference type="Pfam" id="PF14659">
    <property type="entry name" value="Phage_int_SAM_3"/>
    <property type="match status" value="1"/>
</dbReference>
<dbReference type="InterPro" id="IPR002104">
    <property type="entry name" value="Integrase_catalytic"/>
</dbReference>
<evidence type="ECO:0000256" key="4">
    <source>
        <dbReference type="ARBA" id="ARBA00023125"/>
    </source>
</evidence>
<reference evidence="10" key="1">
    <citation type="submission" date="2017-04" db="EMBL/GenBank/DDBJ databases">
        <title>Function of individual gut microbiota members based on whole genome sequencing of pure cultures obtained from chicken caecum.</title>
        <authorList>
            <person name="Medvecky M."/>
            <person name="Cejkova D."/>
            <person name="Polansky O."/>
            <person name="Karasova D."/>
            <person name="Kubasova T."/>
            <person name="Cizek A."/>
            <person name="Rychlik I."/>
        </authorList>
    </citation>
    <scope>NUCLEOTIDE SEQUENCE [LARGE SCALE GENOMIC DNA]</scope>
    <source>
        <strain evidence="10">An175</strain>
    </source>
</reference>
<dbReference type="GO" id="GO:0003677">
    <property type="term" value="F:DNA binding"/>
    <property type="evidence" value="ECO:0007669"/>
    <property type="project" value="UniProtKB-UniRule"/>
</dbReference>
<dbReference type="AlphaFoldDB" id="A0A1Y4MRX0"/>
<dbReference type="Gene3D" id="1.10.443.10">
    <property type="entry name" value="Intergrase catalytic core"/>
    <property type="match status" value="1"/>
</dbReference>
<dbReference type="SUPFAM" id="SSF56349">
    <property type="entry name" value="DNA breaking-rejoining enzymes"/>
    <property type="match status" value="1"/>
</dbReference>
<evidence type="ECO:0000313" key="9">
    <source>
        <dbReference type="EMBL" id="OUP71455.1"/>
    </source>
</evidence>
<dbReference type="InterPro" id="IPR013762">
    <property type="entry name" value="Integrase-like_cat_sf"/>
</dbReference>
<comment type="similarity">
    <text evidence="2">Belongs to the 'phage' integrase family.</text>
</comment>
<proteinExistence type="inferred from homology"/>
<evidence type="ECO:0000313" key="10">
    <source>
        <dbReference type="Proteomes" id="UP000196386"/>
    </source>
</evidence>
<evidence type="ECO:0000256" key="3">
    <source>
        <dbReference type="ARBA" id="ARBA00022908"/>
    </source>
</evidence>
<comment type="function">
    <text evidence="1">Site-specific tyrosine recombinase, which acts by catalyzing the cutting and rejoining of the recombining DNA molecules.</text>
</comment>
<evidence type="ECO:0000259" key="8">
    <source>
        <dbReference type="PROSITE" id="PS51900"/>
    </source>
</evidence>
<gene>
    <name evidence="9" type="ORF">B5F11_00840</name>
</gene>
<evidence type="ECO:0000259" key="7">
    <source>
        <dbReference type="PROSITE" id="PS51898"/>
    </source>
</evidence>